<feature type="transmembrane region" description="Helical" evidence="10">
    <location>
        <begin position="97"/>
        <end position="114"/>
    </location>
</feature>
<evidence type="ECO:0000256" key="10">
    <source>
        <dbReference type="RuleBase" id="RU363075"/>
    </source>
</evidence>
<feature type="transmembrane region" description="Helical" evidence="10">
    <location>
        <begin position="393"/>
        <end position="413"/>
    </location>
</feature>
<keyword evidence="7 10" id="KW-0256">Endoplasmic reticulum</keyword>
<evidence type="ECO:0000256" key="6">
    <source>
        <dbReference type="ARBA" id="ARBA00022692"/>
    </source>
</evidence>
<feature type="transmembrane region" description="Helical" evidence="10">
    <location>
        <begin position="286"/>
        <end position="318"/>
    </location>
</feature>
<dbReference type="Pfam" id="PF03901">
    <property type="entry name" value="Glyco_transf_22"/>
    <property type="match status" value="1"/>
</dbReference>
<name>A0A3L8DP26_OOCBI</name>
<evidence type="ECO:0000256" key="9">
    <source>
        <dbReference type="ARBA" id="ARBA00023136"/>
    </source>
</evidence>
<dbReference type="AlphaFoldDB" id="A0A3L8DP26"/>
<protein>
    <recommendedName>
        <fullName evidence="10">Mannosyltransferase</fullName>
        <ecNumber evidence="10">2.4.1.-</ecNumber>
    </recommendedName>
</protein>
<comment type="similarity">
    <text evidence="3 10">Belongs to the glycosyltransferase 22 family.</text>
</comment>
<keyword evidence="6 10" id="KW-0812">Transmembrane</keyword>
<dbReference type="EC" id="2.4.1.-" evidence="10"/>
<feature type="transmembrane region" description="Helical" evidence="10">
    <location>
        <begin position="120"/>
        <end position="140"/>
    </location>
</feature>
<feature type="transmembrane region" description="Helical" evidence="10">
    <location>
        <begin position="354"/>
        <end position="373"/>
    </location>
</feature>
<feature type="transmembrane region" description="Helical" evidence="10">
    <location>
        <begin position="197"/>
        <end position="222"/>
    </location>
</feature>
<dbReference type="Proteomes" id="UP000279307">
    <property type="component" value="Chromosome 6"/>
</dbReference>
<sequence length="602" mass="69248">MAPNQRQRQLTLSKKELKKLNGRRFSKPEESSDVGLVYPGYDTAFKLLLSARFCSAVWSHITDCDETYNYWEPSHYLLYGTGQQTWEYSPEYALRSYMYLLIHMVPAKIYHYLLEPNPVLVFYFVRCFLSVGCALSEVYFYKSVCREFGIHVARLTLAFLILSSGMYISSAAFLPSSFSMYFSTVATAAWYTRRYELAVFTTAISSLLGWPFAALLGIPIAAEMLMHKQEWSRFIKWVLISGLVIAIPMVWVDSMYFGKLVVAPLNIILYNVFTNHGPNIYGTEPFVYYIVNGFLNFNFVFLGALFAPLGLFLVWLIVPARPRDSSCLPYWYSLAPLYLWFLVFFLQPHKEERFLFPVYPMICLAGAIAVDTVQKLYFYVRTKLNPSHIGCHYLQYTAHITISAMVICGLLGLSRSLAIYKGYYAPMEVMIEANKLGTEGEVPSDVSVNFCIGKEWHRFPSSFFLPSNNWKLQYLKSEFKGQLPQPFLDHENATSVIQAHFNDLNKEETSRYFNLDKCHFLLDLDVGTETALEPNYSRLGDHFTILKSSGFLNASKSHPLFRAFYIPFVSHKFCTYGSYNLLQSNKLKFLILSSKQKSSKFS</sequence>
<evidence type="ECO:0000313" key="11">
    <source>
        <dbReference type="EMBL" id="RLU22151.1"/>
    </source>
</evidence>
<feature type="transmembrane region" description="Helical" evidence="10">
    <location>
        <begin position="330"/>
        <end position="347"/>
    </location>
</feature>
<proteinExistence type="inferred from homology"/>
<dbReference type="PANTHER" id="PTHR22760:SF2">
    <property type="entry name" value="ALPHA-1,2-MANNOSYLTRANSFERASE ALG9"/>
    <property type="match status" value="1"/>
</dbReference>
<evidence type="ECO:0000256" key="3">
    <source>
        <dbReference type="ARBA" id="ARBA00007063"/>
    </source>
</evidence>
<dbReference type="UniPathway" id="UPA00378"/>
<keyword evidence="4 10" id="KW-0328">Glycosyltransferase</keyword>
<feature type="transmembrane region" description="Helical" evidence="10">
    <location>
        <begin position="152"/>
        <end position="174"/>
    </location>
</feature>
<organism evidence="11">
    <name type="scientific">Ooceraea biroi</name>
    <name type="common">Clonal raider ant</name>
    <name type="synonym">Cerapachys biroi</name>
    <dbReference type="NCBI Taxonomy" id="2015173"/>
    <lineage>
        <taxon>Eukaryota</taxon>
        <taxon>Metazoa</taxon>
        <taxon>Ecdysozoa</taxon>
        <taxon>Arthropoda</taxon>
        <taxon>Hexapoda</taxon>
        <taxon>Insecta</taxon>
        <taxon>Pterygota</taxon>
        <taxon>Neoptera</taxon>
        <taxon>Endopterygota</taxon>
        <taxon>Hymenoptera</taxon>
        <taxon>Apocrita</taxon>
        <taxon>Aculeata</taxon>
        <taxon>Formicoidea</taxon>
        <taxon>Formicidae</taxon>
        <taxon>Dorylinae</taxon>
        <taxon>Ooceraea</taxon>
    </lineage>
</organism>
<evidence type="ECO:0000256" key="4">
    <source>
        <dbReference type="ARBA" id="ARBA00022676"/>
    </source>
</evidence>
<gene>
    <name evidence="11" type="ORF">DMN91_006531</name>
</gene>
<keyword evidence="5" id="KW-0808">Transferase</keyword>
<dbReference type="GO" id="GO:0006487">
    <property type="term" value="P:protein N-linked glycosylation"/>
    <property type="evidence" value="ECO:0007669"/>
    <property type="project" value="TreeGrafter"/>
</dbReference>
<reference evidence="11" key="1">
    <citation type="journal article" date="2018" name="Genome Res.">
        <title>The genomic architecture and molecular evolution of ant odorant receptors.</title>
        <authorList>
            <person name="McKenzie S.K."/>
            <person name="Kronauer D.J.C."/>
        </authorList>
    </citation>
    <scope>NUCLEOTIDE SEQUENCE [LARGE SCALE GENOMIC DNA]</scope>
    <source>
        <strain evidence="11">Clonal line C1</strain>
    </source>
</reference>
<evidence type="ECO:0000256" key="8">
    <source>
        <dbReference type="ARBA" id="ARBA00022989"/>
    </source>
</evidence>
<dbReference type="InterPro" id="IPR005599">
    <property type="entry name" value="GPI_mannosylTrfase"/>
</dbReference>
<dbReference type="OrthoDB" id="497541at2759"/>
<evidence type="ECO:0000256" key="2">
    <source>
        <dbReference type="ARBA" id="ARBA00004922"/>
    </source>
</evidence>
<comment type="pathway">
    <text evidence="2">Protein modification; protein glycosylation.</text>
</comment>
<reference evidence="11" key="2">
    <citation type="submission" date="2018-07" db="EMBL/GenBank/DDBJ databases">
        <authorList>
            <person name="Mckenzie S.K."/>
            <person name="Kronauer D.J.C."/>
        </authorList>
    </citation>
    <scope>NUCLEOTIDE SEQUENCE</scope>
    <source>
        <strain evidence="11">Clonal line C1</strain>
    </source>
</reference>
<evidence type="ECO:0000256" key="5">
    <source>
        <dbReference type="ARBA" id="ARBA00022679"/>
    </source>
</evidence>
<keyword evidence="9 10" id="KW-0472">Membrane</keyword>
<evidence type="ECO:0000256" key="7">
    <source>
        <dbReference type="ARBA" id="ARBA00022824"/>
    </source>
</evidence>
<feature type="transmembrane region" description="Helical" evidence="10">
    <location>
        <begin position="234"/>
        <end position="251"/>
    </location>
</feature>
<dbReference type="PANTHER" id="PTHR22760">
    <property type="entry name" value="GLYCOSYLTRANSFERASE"/>
    <property type="match status" value="1"/>
</dbReference>
<comment type="caution">
    <text evidence="11">The sequence shown here is derived from an EMBL/GenBank/DDBJ whole genome shotgun (WGS) entry which is preliminary data.</text>
</comment>
<dbReference type="EMBL" id="QOIP01000006">
    <property type="protein sequence ID" value="RLU22151.1"/>
    <property type="molecule type" value="Genomic_DNA"/>
</dbReference>
<evidence type="ECO:0000256" key="1">
    <source>
        <dbReference type="ARBA" id="ARBA00004477"/>
    </source>
</evidence>
<dbReference type="GO" id="GO:0000026">
    <property type="term" value="F:alpha-1,2-mannosyltransferase activity"/>
    <property type="evidence" value="ECO:0007669"/>
    <property type="project" value="TreeGrafter"/>
</dbReference>
<accession>A0A3L8DP26</accession>
<keyword evidence="8 10" id="KW-1133">Transmembrane helix</keyword>
<comment type="subcellular location">
    <subcellularLocation>
        <location evidence="1 10">Endoplasmic reticulum membrane</location>
        <topology evidence="1 10">Multi-pass membrane protein</topology>
    </subcellularLocation>
</comment>
<dbReference type="GO" id="GO:0005789">
    <property type="term" value="C:endoplasmic reticulum membrane"/>
    <property type="evidence" value="ECO:0007669"/>
    <property type="project" value="UniProtKB-SubCell"/>
</dbReference>